<keyword evidence="1" id="KW-0472">Membrane</keyword>
<evidence type="ECO:0000259" key="2">
    <source>
        <dbReference type="Pfam" id="PF00487"/>
    </source>
</evidence>
<dbReference type="GO" id="GO:0006629">
    <property type="term" value="P:lipid metabolic process"/>
    <property type="evidence" value="ECO:0007669"/>
    <property type="project" value="InterPro"/>
</dbReference>
<dbReference type="PATRIC" id="fig|576611.7.peg.28"/>
<dbReference type="AlphaFoldDB" id="A0A0E3ZI91"/>
<organism evidence="3 4">
    <name type="scientific">Polynucleobacter duraquae</name>
    <dbReference type="NCBI Taxonomy" id="1835254"/>
    <lineage>
        <taxon>Bacteria</taxon>
        <taxon>Pseudomonadati</taxon>
        <taxon>Pseudomonadota</taxon>
        <taxon>Betaproteobacteria</taxon>
        <taxon>Burkholderiales</taxon>
        <taxon>Burkholderiaceae</taxon>
        <taxon>Polynucleobacter</taxon>
    </lineage>
</organism>
<keyword evidence="3" id="KW-0560">Oxidoreductase</keyword>
<feature type="domain" description="Fatty acid desaturase" evidence="2">
    <location>
        <begin position="74"/>
        <end position="327"/>
    </location>
</feature>
<keyword evidence="1" id="KW-1133">Transmembrane helix</keyword>
<dbReference type="Pfam" id="PF00487">
    <property type="entry name" value="FA_desaturase"/>
    <property type="match status" value="1"/>
</dbReference>
<proteinExistence type="predicted"/>
<evidence type="ECO:0000256" key="1">
    <source>
        <dbReference type="SAM" id="Phobius"/>
    </source>
</evidence>
<dbReference type="EC" id="1.14.19.-" evidence="3"/>
<dbReference type="InterPro" id="IPR005804">
    <property type="entry name" value="FA_desaturase_dom"/>
</dbReference>
<feature type="transmembrane region" description="Helical" evidence="1">
    <location>
        <begin position="45"/>
        <end position="64"/>
    </location>
</feature>
<keyword evidence="1" id="KW-0812">Transmembrane</keyword>
<feature type="transmembrane region" description="Helical" evidence="1">
    <location>
        <begin position="230"/>
        <end position="254"/>
    </location>
</feature>
<gene>
    <name evidence="3" type="ORF">CL55_00000290</name>
</gene>
<feature type="transmembrane region" description="Helical" evidence="1">
    <location>
        <begin position="70"/>
        <end position="88"/>
    </location>
</feature>
<dbReference type="HOGENOM" id="CLU_033094_3_1_4"/>
<keyword evidence="4" id="KW-1185">Reference proteome</keyword>
<sequence>MSNHLNSALSEPSMANPLAPDLPLPHRKIIRSWLIPMAQGETAKAIALLVMDAVLWLGCIAGTIFIESVLIKIVLGLVAGFVTGRIFILGHDACHQSYTPHRELNKVLGRIAFLPSLTPYSLWDVGHNVVHHGQTNLKGFDFVWAPLSKAEFDALPAWRKALERLYRSGWGPVFYYLIEIWWRREYFPNAKNKPGDRPIFLKDNLLVTGFAIIWIACLIAGALATGQSVWLGLITGFAVPFLFWNGMIGFVVYVHHTHTSVSWYDKKSEWLRAQPFVSTTVHLTFNWIWGSLMHHIMEHTAHHVDMSVPLYRLKEAQNTLETILPERIFVQKFSWAWYFETARKCKLYDFENKAWLDFDGNKTADSVRVVLSPAPAGQNG</sequence>
<protein>
    <submittedName>
        <fullName evidence="3">Fatty acid desaturase</fullName>
        <ecNumber evidence="3">1.14.19.-</ecNumber>
    </submittedName>
</protein>
<evidence type="ECO:0000313" key="4">
    <source>
        <dbReference type="Proteomes" id="UP000061135"/>
    </source>
</evidence>
<dbReference type="EMBL" id="CP007501">
    <property type="protein sequence ID" value="AKD24362.1"/>
    <property type="molecule type" value="Genomic_DNA"/>
</dbReference>
<accession>A0A0E3ZI91</accession>
<feature type="transmembrane region" description="Helical" evidence="1">
    <location>
        <begin position="205"/>
        <end position="224"/>
    </location>
</feature>
<evidence type="ECO:0000313" key="3">
    <source>
        <dbReference type="EMBL" id="AKD24362.1"/>
    </source>
</evidence>
<dbReference type="Proteomes" id="UP000061135">
    <property type="component" value="Chromosome"/>
</dbReference>
<dbReference type="InterPro" id="IPR012171">
    <property type="entry name" value="Fatty_acid_desaturase"/>
</dbReference>
<dbReference type="KEGG" id="pdq:CL55_00000290"/>
<dbReference type="STRING" id="1835254.CL55_00000290"/>
<name>A0A0E3ZI91_9BURK</name>
<dbReference type="PANTHER" id="PTHR32100">
    <property type="entry name" value="OMEGA-6 FATTY ACID DESATURASE, CHLOROPLASTIC"/>
    <property type="match status" value="1"/>
</dbReference>
<dbReference type="GO" id="GO:0016491">
    <property type="term" value="F:oxidoreductase activity"/>
    <property type="evidence" value="ECO:0007669"/>
    <property type="project" value="UniProtKB-KW"/>
</dbReference>
<dbReference type="CDD" id="cd03507">
    <property type="entry name" value="Delta12-FADS-like"/>
    <property type="match status" value="1"/>
</dbReference>
<reference evidence="3 4" key="1">
    <citation type="submission" date="2014-03" db="EMBL/GenBank/DDBJ databases">
        <title>Genome of Polynucleobacter strain MWH-MoK4.</title>
        <authorList>
            <person name="Hahn M.W."/>
        </authorList>
    </citation>
    <scope>NUCLEOTIDE SEQUENCE [LARGE SCALE GENOMIC DNA]</scope>
    <source>
        <strain evidence="3 4">MWH-MoK4</strain>
    </source>
</reference>